<comment type="caution">
    <text evidence="1">The sequence shown here is derived from an EMBL/GenBank/DDBJ whole genome shotgun (WGS) entry which is preliminary data.</text>
</comment>
<accession>A0A9D1UQ19</accession>
<dbReference type="EMBL" id="DXGA01000183">
    <property type="protein sequence ID" value="HIW94560.1"/>
    <property type="molecule type" value="Genomic_DNA"/>
</dbReference>
<dbReference type="Proteomes" id="UP000824192">
    <property type="component" value="Unassembled WGS sequence"/>
</dbReference>
<feature type="non-terminal residue" evidence="1">
    <location>
        <position position="85"/>
    </location>
</feature>
<gene>
    <name evidence="1" type="ORF">H9868_08505</name>
</gene>
<evidence type="ECO:0000313" key="1">
    <source>
        <dbReference type="EMBL" id="HIW94560.1"/>
    </source>
</evidence>
<protein>
    <submittedName>
        <fullName evidence="1">Uncharacterized protein</fullName>
    </submittedName>
</protein>
<proteinExistence type="predicted"/>
<dbReference type="AlphaFoldDB" id="A0A9D1UQ19"/>
<sequence length="85" mass="9645">MKIRTDFVTNSSSYSSVCITIESKELAQLLKKYEIQYDVLELSVRGSKTSVFNDESAFEWGNVPTSVNQVLDELMTSLRAYHCAQ</sequence>
<evidence type="ECO:0000313" key="2">
    <source>
        <dbReference type="Proteomes" id="UP000824192"/>
    </source>
</evidence>
<organism evidence="1 2">
    <name type="scientific">Candidatus Flavonifractor merdipullorum</name>
    <dbReference type="NCBI Taxonomy" id="2838590"/>
    <lineage>
        <taxon>Bacteria</taxon>
        <taxon>Bacillati</taxon>
        <taxon>Bacillota</taxon>
        <taxon>Clostridia</taxon>
        <taxon>Eubacteriales</taxon>
        <taxon>Oscillospiraceae</taxon>
        <taxon>Flavonifractor</taxon>
    </lineage>
</organism>
<reference evidence="1" key="1">
    <citation type="journal article" date="2021" name="PeerJ">
        <title>Extensive microbial diversity within the chicken gut microbiome revealed by metagenomics and culture.</title>
        <authorList>
            <person name="Gilroy R."/>
            <person name="Ravi A."/>
            <person name="Getino M."/>
            <person name="Pursley I."/>
            <person name="Horton D.L."/>
            <person name="Alikhan N.F."/>
            <person name="Baker D."/>
            <person name="Gharbi K."/>
            <person name="Hall N."/>
            <person name="Watson M."/>
            <person name="Adriaenssens E.M."/>
            <person name="Foster-Nyarko E."/>
            <person name="Jarju S."/>
            <person name="Secka A."/>
            <person name="Antonio M."/>
            <person name="Oren A."/>
            <person name="Chaudhuri R.R."/>
            <person name="La Ragione R."/>
            <person name="Hildebrand F."/>
            <person name="Pallen M.J."/>
        </authorList>
    </citation>
    <scope>NUCLEOTIDE SEQUENCE</scope>
    <source>
        <strain evidence="1">ChiGjej6B6-1540</strain>
    </source>
</reference>
<name>A0A9D1UQ19_9FIRM</name>
<reference evidence="1" key="2">
    <citation type="submission" date="2021-04" db="EMBL/GenBank/DDBJ databases">
        <authorList>
            <person name="Gilroy R."/>
        </authorList>
    </citation>
    <scope>NUCLEOTIDE SEQUENCE</scope>
    <source>
        <strain evidence="1">ChiGjej6B6-1540</strain>
    </source>
</reference>